<dbReference type="EMBL" id="CAMGYJ010000008">
    <property type="protein sequence ID" value="CAI0465131.1"/>
    <property type="molecule type" value="Genomic_DNA"/>
</dbReference>
<dbReference type="Proteomes" id="UP001154282">
    <property type="component" value="Unassembled WGS sequence"/>
</dbReference>
<keyword evidence="3" id="KW-1185">Reference proteome</keyword>
<feature type="region of interest" description="Disordered" evidence="1">
    <location>
        <begin position="67"/>
        <end position="126"/>
    </location>
</feature>
<comment type="caution">
    <text evidence="2">The sequence shown here is derived from an EMBL/GenBank/DDBJ whole genome shotgun (WGS) entry which is preliminary data.</text>
</comment>
<protein>
    <submittedName>
        <fullName evidence="2">Uncharacterized protein</fullName>
    </submittedName>
</protein>
<evidence type="ECO:0000256" key="1">
    <source>
        <dbReference type="SAM" id="MobiDB-lite"/>
    </source>
</evidence>
<sequence length="126" mass="13486">MNDLVYVMCNNKLVGSNVKKARRLEIDFEDIDSENEWICGSDTEEETSLAEALGVDGGEEGHHAVETGPTISIGEDGGDDAIHVDGDGGDAIRVDGDRGFDNPLDDGDDDDDNDELDANVEGDDLM</sequence>
<evidence type="ECO:0000313" key="3">
    <source>
        <dbReference type="Proteomes" id="UP001154282"/>
    </source>
</evidence>
<reference evidence="2" key="1">
    <citation type="submission" date="2022-08" db="EMBL/GenBank/DDBJ databases">
        <authorList>
            <person name="Gutierrez-Valencia J."/>
        </authorList>
    </citation>
    <scope>NUCLEOTIDE SEQUENCE</scope>
</reference>
<feature type="compositionally biased region" description="Acidic residues" evidence="1">
    <location>
        <begin position="103"/>
        <end position="126"/>
    </location>
</feature>
<organism evidence="2 3">
    <name type="scientific">Linum tenue</name>
    <dbReference type="NCBI Taxonomy" id="586396"/>
    <lineage>
        <taxon>Eukaryota</taxon>
        <taxon>Viridiplantae</taxon>
        <taxon>Streptophyta</taxon>
        <taxon>Embryophyta</taxon>
        <taxon>Tracheophyta</taxon>
        <taxon>Spermatophyta</taxon>
        <taxon>Magnoliopsida</taxon>
        <taxon>eudicotyledons</taxon>
        <taxon>Gunneridae</taxon>
        <taxon>Pentapetalae</taxon>
        <taxon>rosids</taxon>
        <taxon>fabids</taxon>
        <taxon>Malpighiales</taxon>
        <taxon>Linaceae</taxon>
        <taxon>Linum</taxon>
    </lineage>
</organism>
<name>A0AAV0P416_9ROSI</name>
<proteinExistence type="predicted"/>
<dbReference type="AlphaFoldDB" id="A0AAV0P416"/>
<evidence type="ECO:0000313" key="2">
    <source>
        <dbReference type="EMBL" id="CAI0465131.1"/>
    </source>
</evidence>
<accession>A0AAV0P416</accession>
<gene>
    <name evidence="2" type="ORF">LITE_LOCUS36465</name>
</gene>
<feature type="compositionally biased region" description="Basic and acidic residues" evidence="1">
    <location>
        <begin position="80"/>
        <end position="100"/>
    </location>
</feature>